<keyword evidence="1" id="KW-0880">Kelch repeat</keyword>
<protein>
    <submittedName>
        <fullName evidence="4">Muskelin 1, intracellular mediator containing kelch motif</fullName>
    </submittedName>
</protein>
<dbReference type="Pfam" id="PF06588">
    <property type="entry name" value="Muskelin_N"/>
    <property type="match status" value="1"/>
</dbReference>
<feature type="domain" description="Muskelin N-terminal" evidence="3">
    <location>
        <begin position="21"/>
        <end position="214"/>
    </location>
</feature>
<name>A0A367JPK5_RHIST</name>
<comment type="caution">
    <text evidence="4">The sequence shown here is derived from an EMBL/GenBank/DDBJ whole genome shotgun (WGS) entry which is preliminary data.</text>
</comment>
<sequence length="756" mass="87281">RLTNMKENCNLQLYIKTAALESLQYSIYSYSSHSGSYYPNNITVDNPTEQSSRWSSGSHDQTQYVILKLERPVVACEILFGKFHRPHVCNLKEFKVFGGLEPDNLNEVLHAGLNNNTETEAFPIRYTYDNMIFPVQYIKISPMATFGTSFNYSIWYVEVKGIKDEKFMTQIFSGYKKYKELETIKLCLKHFRQQNMMDIYYALQKKTQVEFEHPIISSLHQTLVVDGDFDKAEQMIRNADSSGVFQPYVQTSRYSPEWQRICALNDDGDVPSARGGHQMCIDPEHEKIYLIGGWDGKRDLSDFWCYDIKKQRWRLLSSNTFANGGPTARSCHQICFDSVRKSILVLGRYIEPNPNATIADLTGNTYGSDFYQYFIEQDQWVKISENTQIDGGPPLLFDLQMCVDSISRTLFVSGGRIAAPGSTAYAYGGLYTYDMDTSVWKVVRYDIHPQGSHSPPTPPNTHTLTNDQRRLSWESSNLPSSYTPTIKGRAGHSMVMSNEKQGLYIFAGQREKNQLSDLCYYSIREDKIDEIAQNFFRNYGSDIGYTQRATLDEERKELCVSIGYVCDKTTNVVKNLIWVYNIDKNCWEKVYDSKNHDFTDWNKGTAPSPRFAHHFVYNPKTKTHFIFGGNPGDHGGDCRRLDDFWELRLTKPTSSQIVRQCIYVIRAHKMYEMCKRQLYSQPNTKQTGPDRDKKEDTLGTLNYLRKYIEPLIDYENKEEVCQLEQLCAHICLPKNDEDFAKNNPKANAEGKHYSMN</sequence>
<dbReference type="Gene3D" id="2.120.10.80">
    <property type="entry name" value="Kelch-type beta propeller"/>
    <property type="match status" value="2"/>
</dbReference>
<keyword evidence="2" id="KW-0677">Repeat</keyword>
<dbReference type="Pfam" id="PF24681">
    <property type="entry name" value="Kelch_KLHDC2_KLHL20_DRC7"/>
    <property type="match status" value="1"/>
</dbReference>
<organism evidence="4 5">
    <name type="scientific">Rhizopus stolonifer</name>
    <name type="common">Rhizopus nigricans</name>
    <dbReference type="NCBI Taxonomy" id="4846"/>
    <lineage>
        <taxon>Eukaryota</taxon>
        <taxon>Fungi</taxon>
        <taxon>Fungi incertae sedis</taxon>
        <taxon>Mucoromycota</taxon>
        <taxon>Mucoromycotina</taxon>
        <taxon>Mucoromycetes</taxon>
        <taxon>Mucorales</taxon>
        <taxon>Mucorineae</taxon>
        <taxon>Rhizopodaceae</taxon>
        <taxon>Rhizopus</taxon>
    </lineage>
</organism>
<dbReference type="SUPFAM" id="SSF50965">
    <property type="entry name" value="Galactose oxidase, central domain"/>
    <property type="match status" value="1"/>
</dbReference>
<dbReference type="OrthoDB" id="10052615at2759"/>
<dbReference type="InterPro" id="IPR011043">
    <property type="entry name" value="Gal_Oxase/kelch_b-propeller"/>
</dbReference>
<evidence type="ECO:0000313" key="5">
    <source>
        <dbReference type="Proteomes" id="UP000253551"/>
    </source>
</evidence>
<dbReference type="SUPFAM" id="SSF49785">
    <property type="entry name" value="Galactose-binding domain-like"/>
    <property type="match status" value="1"/>
</dbReference>
<feature type="non-terminal residue" evidence="4">
    <location>
        <position position="1"/>
    </location>
</feature>
<evidence type="ECO:0000259" key="3">
    <source>
        <dbReference type="Pfam" id="PF06588"/>
    </source>
</evidence>
<dbReference type="GO" id="GO:0005737">
    <property type="term" value="C:cytoplasm"/>
    <property type="evidence" value="ECO:0007669"/>
    <property type="project" value="TreeGrafter"/>
</dbReference>
<dbReference type="EMBL" id="PJQM01002934">
    <property type="protein sequence ID" value="RCH91836.1"/>
    <property type="molecule type" value="Genomic_DNA"/>
</dbReference>
<reference evidence="4 5" key="1">
    <citation type="journal article" date="2018" name="G3 (Bethesda)">
        <title>Phylogenetic and Phylogenomic Definition of Rhizopus Species.</title>
        <authorList>
            <person name="Gryganskyi A.P."/>
            <person name="Golan J."/>
            <person name="Dolatabadi S."/>
            <person name="Mondo S."/>
            <person name="Robb S."/>
            <person name="Idnurm A."/>
            <person name="Muszewska A."/>
            <person name="Steczkiewicz K."/>
            <person name="Masonjones S."/>
            <person name="Liao H.L."/>
            <person name="Gajdeczka M.T."/>
            <person name="Anike F."/>
            <person name="Vuek A."/>
            <person name="Anishchenko I.M."/>
            <person name="Voigt K."/>
            <person name="de Hoog G.S."/>
            <person name="Smith M.E."/>
            <person name="Heitman J."/>
            <person name="Vilgalys R."/>
            <person name="Stajich J.E."/>
        </authorList>
    </citation>
    <scope>NUCLEOTIDE SEQUENCE [LARGE SCALE GENOMIC DNA]</scope>
    <source>
        <strain evidence="4 5">LSU 92-RS-03</strain>
    </source>
</reference>
<dbReference type="STRING" id="4846.A0A367JPK5"/>
<gene>
    <name evidence="4" type="primary">MKLN1_1</name>
    <name evidence="4" type="ORF">CU098_000827</name>
</gene>
<dbReference type="Gene3D" id="2.60.120.260">
    <property type="entry name" value="Galactose-binding domain-like"/>
    <property type="match status" value="1"/>
</dbReference>
<dbReference type="PANTHER" id="PTHR15526">
    <property type="entry name" value="MUSKELIN"/>
    <property type="match status" value="1"/>
</dbReference>
<dbReference type="AlphaFoldDB" id="A0A367JPK5"/>
<dbReference type="Proteomes" id="UP000253551">
    <property type="component" value="Unassembled WGS sequence"/>
</dbReference>
<dbReference type="InterPro" id="IPR010565">
    <property type="entry name" value="Muskelin_N"/>
</dbReference>
<dbReference type="InterPro" id="IPR052456">
    <property type="entry name" value="CTLH_complex_component"/>
</dbReference>
<dbReference type="InterPro" id="IPR008979">
    <property type="entry name" value="Galactose-bd-like_sf"/>
</dbReference>
<evidence type="ECO:0000256" key="1">
    <source>
        <dbReference type="ARBA" id="ARBA00022441"/>
    </source>
</evidence>
<dbReference type="InterPro" id="IPR006652">
    <property type="entry name" value="Kelch_1"/>
</dbReference>
<dbReference type="SUPFAM" id="SSF117281">
    <property type="entry name" value="Kelch motif"/>
    <property type="match status" value="1"/>
</dbReference>
<evidence type="ECO:0000313" key="4">
    <source>
        <dbReference type="EMBL" id="RCH91836.1"/>
    </source>
</evidence>
<proteinExistence type="predicted"/>
<dbReference type="PANTHER" id="PTHR15526:SF5">
    <property type="entry name" value="MUSKELIN"/>
    <property type="match status" value="1"/>
</dbReference>
<dbReference type="SMART" id="SM00612">
    <property type="entry name" value="Kelch"/>
    <property type="match status" value="1"/>
</dbReference>
<evidence type="ECO:0000256" key="2">
    <source>
        <dbReference type="ARBA" id="ARBA00022737"/>
    </source>
</evidence>
<keyword evidence="5" id="KW-1185">Reference proteome</keyword>
<dbReference type="InterPro" id="IPR015915">
    <property type="entry name" value="Kelch-typ_b-propeller"/>
</dbReference>
<accession>A0A367JPK5</accession>